<keyword evidence="4" id="KW-0732">Signal</keyword>
<evidence type="ECO:0000313" key="10">
    <source>
        <dbReference type="EMBL" id="OMI04914.1"/>
    </source>
</evidence>
<dbReference type="OrthoDB" id="9816067at2"/>
<evidence type="ECO:0000256" key="6">
    <source>
        <dbReference type="ARBA" id="ARBA00023139"/>
    </source>
</evidence>
<keyword evidence="6" id="KW-0564">Palmitate</keyword>
<gene>
    <name evidence="10" type="ORF">BW143_11815</name>
</gene>
<comment type="caution">
    <text evidence="10">The sequence shown here is derived from an EMBL/GenBank/DDBJ whole genome shotgun (WGS) entry which is preliminary data.</text>
</comment>
<organism evidence="10 11">
    <name type="scientific">Bacillus swezeyi</name>
    <dbReference type="NCBI Taxonomy" id="1925020"/>
    <lineage>
        <taxon>Bacteria</taxon>
        <taxon>Bacillati</taxon>
        <taxon>Bacillota</taxon>
        <taxon>Bacilli</taxon>
        <taxon>Bacillales</taxon>
        <taxon>Bacillaceae</taxon>
        <taxon>Bacillus</taxon>
    </lineage>
</organism>
<dbReference type="InterPro" id="IPR008844">
    <property type="entry name" value="Spore_GerAC-like"/>
</dbReference>
<dbReference type="PROSITE" id="PS51257">
    <property type="entry name" value="PROKAR_LIPOPROTEIN"/>
    <property type="match status" value="1"/>
</dbReference>
<dbReference type="Gene3D" id="3.30.300.210">
    <property type="entry name" value="Nutrient germinant receptor protein C, domain 3"/>
    <property type="match status" value="1"/>
</dbReference>
<dbReference type="GO" id="GO:0009847">
    <property type="term" value="P:spore germination"/>
    <property type="evidence" value="ECO:0007669"/>
    <property type="project" value="InterPro"/>
</dbReference>
<dbReference type="Gene3D" id="6.20.190.10">
    <property type="entry name" value="Nutrient germinant receptor protein C, domain 1"/>
    <property type="match status" value="1"/>
</dbReference>
<dbReference type="Pfam" id="PF25198">
    <property type="entry name" value="Spore_GerAC_N"/>
    <property type="match status" value="1"/>
</dbReference>
<accession>A0A1R1RXY5</accession>
<protein>
    <submittedName>
        <fullName evidence="10">Spore gernimation protein KC</fullName>
    </submittedName>
</protein>
<evidence type="ECO:0000256" key="1">
    <source>
        <dbReference type="ARBA" id="ARBA00004635"/>
    </source>
</evidence>
<evidence type="ECO:0000256" key="3">
    <source>
        <dbReference type="ARBA" id="ARBA00022544"/>
    </source>
</evidence>
<dbReference type="NCBIfam" id="TIGR02887">
    <property type="entry name" value="spore_ger_x_C"/>
    <property type="match status" value="1"/>
</dbReference>
<keyword evidence="7" id="KW-0449">Lipoprotein</keyword>
<dbReference type="InterPro" id="IPR057336">
    <property type="entry name" value="GerAC_N"/>
</dbReference>
<dbReference type="EMBL" id="MTJL01000023">
    <property type="protein sequence ID" value="OMI04914.1"/>
    <property type="molecule type" value="Genomic_DNA"/>
</dbReference>
<evidence type="ECO:0000256" key="2">
    <source>
        <dbReference type="ARBA" id="ARBA00007886"/>
    </source>
</evidence>
<evidence type="ECO:0000256" key="4">
    <source>
        <dbReference type="ARBA" id="ARBA00022729"/>
    </source>
</evidence>
<proteinExistence type="inferred from homology"/>
<comment type="similarity">
    <text evidence="2">Belongs to the GerABKC lipoprotein family.</text>
</comment>
<name>A0A1R1QJW7_9BACI</name>
<dbReference type="InterPro" id="IPR046953">
    <property type="entry name" value="Spore_GerAC-like_C"/>
</dbReference>
<dbReference type="InterPro" id="IPR038501">
    <property type="entry name" value="Spore_GerAC_C_sf"/>
</dbReference>
<dbReference type="AlphaFoldDB" id="A0A1R1QJW7"/>
<dbReference type="PANTHER" id="PTHR35789:SF1">
    <property type="entry name" value="SPORE GERMINATION PROTEIN B3"/>
    <property type="match status" value="1"/>
</dbReference>
<keyword evidence="11" id="KW-1185">Reference proteome</keyword>
<evidence type="ECO:0000313" key="11">
    <source>
        <dbReference type="Proteomes" id="UP000187367"/>
    </source>
</evidence>
<dbReference type="Proteomes" id="UP000187367">
    <property type="component" value="Unassembled WGS sequence"/>
</dbReference>
<comment type="subcellular location">
    <subcellularLocation>
        <location evidence="1">Membrane</location>
        <topology evidence="1">Lipid-anchor</topology>
    </subcellularLocation>
</comment>
<evidence type="ECO:0000259" key="9">
    <source>
        <dbReference type="Pfam" id="PF25198"/>
    </source>
</evidence>
<evidence type="ECO:0000256" key="5">
    <source>
        <dbReference type="ARBA" id="ARBA00023136"/>
    </source>
</evidence>
<feature type="domain" description="Spore germination GerAC-like C-terminal" evidence="8">
    <location>
        <begin position="227"/>
        <end position="392"/>
    </location>
</feature>
<dbReference type="Pfam" id="PF05504">
    <property type="entry name" value="Spore_GerAC"/>
    <property type="match status" value="1"/>
</dbReference>
<evidence type="ECO:0000259" key="8">
    <source>
        <dbReference type="Pfam" id="PF05504"/>
    </source>
</evidence>
<feature type="domain" description="Spore germination protein N-terminal" evidence="9">
    <location>
        <begin position="22"/>
        <end position="199"/>
    </location>
</feature>
<reference evidence="10 11" key="1">
    <citation type="submission" date="2017-01" db="EMBL/GenBank/DDBJ databases">
        <title>Bacillus phylogenomics.</title>
        <authorList>
            <person name="Dunlap C."/>
        </authorList>
    </citation>
    <scope>NUCLEOTIDE SEQUENCE [LARGE SCALE GENOMIC DNA]</scope>
    <source>
        <strain evidence="10 11">NRRL B-41282</strain>
    </source>
</reference>
<evidence type="ECO:0000256" key="7">
    <source>
        <dbReference type="ARBA" id="ARBA00023288"/>
    </source>
</evidence>
<keyword evidence="5" id="KW-0472">Membrane</keyword>
<dbReference type="RefSeq" id="WP_076761171.1">
    <property type="nucleotide sequence ID" value="NZ_JARMMK010000005.1"/>
</dbReference>
<sequence>MKHSLNILFLLAAITFLTGCWDKRELTDLSLVSAIGIDKGENSKYVMSFQIVNPNNATGGLQGGQGGDRPPVTNYSVAGNNLTEMSRHASTKISRELYYSHTNLVVVDEELAKDEGIVKILDVFDRDTDFRSTATIIISHGNKAKDFIKALTPIDKIPSNKVNKTLQFTEKQLGEHMKTSVQDVIKCLTSQARHPIVSAFRLKGSPQKAEKMENVQSTAPEATVEADGLAVIKEGKLVNYLEGKTARGVLWLRNKIDRTYITLQLKHERHSVTYDVIRQKTQVSAKLKNNRPAISVHIDVEGDIGEIGVPVRLEDPKVLNHIEKMVSQELKKELKHTIDVVQQNKTDVLQFGDAVYRSYPGIWKKIEPKWSNQYFPDLDVDITVNAYVRRTGLRNNPNILNHKEGRS</sequence>
<keyword evidence="3" id="KW-0309">Germination</keyword>
<dbReference type="GO" id="GO:0016020">
    <property type="term" value="C:membrane"/>
    <property type="evidence" value="ECO:0007669"/>
    <property type="project" value="UniProtKB-SubCell"/>
</dbReference>
<dbReference type="PANTHER" id="PTHR35789">
    <property type="entry name" value="SPORE GERMINATION PROTEIN B3"/>
    <property type="match status" value="1"/>
</dbReference>
<accession>A0A1R1QJW7</accession>